<reference evidence="1" key="1">
    <citation type="journal article" date="2021" name="Proc. Natl. Acad. Sci. U.S.A.">
        <title>A Catalog of Tens of Thousands of Viruses from Human Metagenomes Reveals Hidden Associations with Chronic Diseases.</title>
        <authorList>
            <person name="Tisza M.J."/>
            <person name="Buck C.B."/>
        </authorList>
    </citation>
    <scope>NUCLEOTIDE SEQUENCE</scope>
    <source>
        <strain evidence="1">CtlRg1</strain>
    </source>
</reference>
<proteinExistence type="predicted"/>
<dbReference type="EMBL" id="BK014834">
    <property type="protein sequence ID" value="DAD77817.1"/>
    <property type="molecule type" value="Genomic_DNA"/>
</dbReference>
<name>A0A8S5M662_9CAUD</name>
<evidence type="ECO:0000313" key="1">
    <source>
        <dbReference type="EMBL" id="DAD77817.1"/>
    </source>
</evidence>
<sequence>MIFDRNVSVTFKQEPVLLDSIVQDIQKALTNDLKWLNIAFGRSYKLVQHTDNGDKFIYPAAYISNSEYTSLLPNDRYGNFSWFDLYDPQHVTNVIHSLPQLEFSGAIVFWFDLTSIYTDSKFIYTEDVKNEILQVLTKPGLISTHGRIEITAIYERFENIYKGYSLERIYNNNNYKGEGIEALDRQFFMFPYAGLRFEFKITTRELCKRFIKH</sequence>
<organism evidence="1">
    <name type="scientific">Myoviridae sp. ctlRg1</name>
    <dbReference type="NCBI Taxonomy" id="2826692"/>
    <lineage>
        <taxon>Viruses</taxon>
        <taxon>Duplodnaviria</taxon>
        <taxon>Heunggongvirae</taxon>
        <taxon>Uroviricota</taxon>
        <taxon>Caudoviricetes</taxon>
    </lineage>
</organism>
<accession>A0A8S5M662</accession>
<protein>
    <submittedName>
        <fullName evidence="1">Uncharacterized protein</fullName>
    </submittedName>
</protein>